<feature type="compositionally biased region" description="Basic and acidic residues" evidence="1">
    <location>
        <begin position="614"/>
        <end position="628"/>
    </location>
</feature>
<feature type="compositionally biased region" description="Basic and acidic residues" evidence="1">
    <location>
        <begin position="738"/>
        <end position="748"/>
    </location>
</feature>
<feature type="region of interest" description="Disordered" evidence="1">
    <location>
        <begin position="605"/>
        <end position="639"/>
    </location>
</feature>
<dbReference type="SUPFAM" id="SSF46785">
    <property type="entry name" value="Winged helix' DNA-binding domain"/>
    <property type="match status" value="1"/>
</dbReference>
<protein>
    <submittedName>
        <fullName evidence="2">Uncharacterized protein</fullName>
    </submittedName>
</protein>
<dbReference type="Proteomes" id="UP000272474">
    <property type="component" value="Unassembled WGS sequence"/>
</dbReference>
<name>A0A3A9YMT9_9ACTN</name>
<dbReference type="AlphaFoldDB" id="A0A3A9YMT9"/>
<feature type="region of interest" description="Disordered" evidence="1">
    <location>
        <begin position="672"/>
        <end position="758"/>
    </location>
</feature>
<comment type="caution">
    <text evidence="2">The sequence shown here is derived from an EMBL/GenBank/DDBJ whole genome shotgun (WGS) entry which is preliminary data.</text>
</comment>
<organism evidence="2 3">
    <name type="scientific">Streptomyces hoynatensis</name>
    <dbReference type="NCBI Taxonomy" id="1141874"/>
    <lineage>
        <taxon>Bacteria</taxon>
        <taxon>Bacillati</taxon>
        <taxon>Actinomycetota</taxon>
        <taxon>Actinomycetes</taxon>
        <taxon>Kitasatosporales</taxon>
        <taxon>Streptomycetaceae</taxon>
        <taxon>Streptomyces</taxon>
    </lineage>
</organism>
<evidence type="ECO:0000313" key="2">
    <source>
        <dbReference type="EMBL" id="RKN36714.1"/>
    </source>
</evidence>
<feature type="compositionally biased region" description="Low complexity" evidence="1">
    <location>
        <begin position="677"/>
        <end position="691"/>
    </location>
</feature>
<proteinExistence type="predicted"/>
<evidence type="ECO:0000256" key="1">
    <source>
        <dbReference type="SAM" id="MobiDB-lite"/>
    </source>
</evidence>
<feature type="compositionally biased region" description="Gly residues" evidence="1">
    <location>
        <begin position="727"/>
        <end position="736"/>
    </location>
</feature>
<dbReference type="EMBL" id="RBAL01000032">
    <property type="protein sequence ID" value="RKN36714.1"/>
    <property type="molecule type" value="Genomic_DNA"/>
</dbReference>
<sequence length="758" mass="81205">MRSAAWDGSTGRWSNRYPVRTSLDKVRADRPVAMHLFPPGGEGPRLWAFDLDAARGGRGATESQARQLAALLRECELPAVAVVSGPSGGRHLWTACEAALPQSLVERLRRACRMLAASPAGAVARLSLSTLDLTPWTNANTGALRPPGAAHRSGGHAALVDHDVDQAVDALSSGGTLRGFDRLAAALEGHARECARPAPAPRLGSPERAAASGRRLPPSVLGHGRGRVVQRQIVLGSGSGLPALSGRRPVSGAGLGKLRRRLPPDADHSAHAWGALLALALSGVTFEEVERQLRDACSTPGLEYFRSSRGPGGRSPRGVQESRGLLARQWELAVECAARMPRGRAFPPSRSSVTAEVADLLARMEAAGAERWSRRTGPADEAVLRAFALIALVSGKSAVTLDVRRGSLLTGFSPQTVNVAIRDRLIPDGWLREVSPPDPKRHLARTVALADSHVCPASSRHVCAVHTVRTGSDTSDNAPRESSEGLLGRLGQWVDSGSSSLWTGLGHHVHRTLLAAEGGGTTLPELQRRTGYSARTVARHAAALRGQGLLAYRRGRYLRTSRTVHEAVVHGGHPDLAAERSVLFRIDRETARWWQAEQRWLSAPRPQKWRRRPPGPERRAGLAAERRAYPRTAQGRPDHARAWRLEAERLGARKMLEEAYARARCTPSPLERHLCLPPRAAGAGEGAARGVPRPPAPPARSRRLRRAVQEAGSSPAGGSRARRRGGPGKGAPGSGRQGRWERRRERSRGGVPAAAAAG</sequence>
<gene>
    <name evidence="2" type="ORF">D7294_30030</name>
</gene>
<accession>A0A3A9YMT9</accession>
<dbReference type="InterPro" id="IPR036390">
    <property type="entry name" value="WH_DNA-bd_sf"/>
</dbReference>
<feature type="region of interest" description="Disordered" evidence="1">
    <location>
        <begin position="196"/>
        <end position="222"/>
    </location>
</feature>
<evidence type="ECO:0000313" key="3">
    <source>
        <dbReference type="Proteomes" id="UP000272474"/>
    </source>
</evidence>
<keyword evidence="3" id="KW-1185">Reference proteome</keyword>
<reference evidence="2 3" key="1">
    <citation type="journal article" date="2014" name="Int. J. Syst. Evol. Microbiol.">
        <title>Streptomyces hoynatensis sp. nov., isolated from deep marine sediment.</title>
        <authorList>
            <person name="Veyisoglu A."/>
            <person name="Sahin N."/>
        </authorList>
    </citation>
    <scope>NUCLEOTIDE SEQUENCE [LARGE SCALE GENOMIC DNA]</scope>
    <source>
        <strain evidence="2 3">KCTC 29097</strain>
    </source>
</reference>